<dbReference type="Proteomes" id="UP000477386">
    <property type="component" value="Unassembled WGS sequence"/>
</dbReference>
<evidence type="ECO:0000259" key="2">
    <source>
        <dbReference type="PROSITE" id="PS50110"/>
    </source>
</evidence>
<dbReference type="PROSITE" id="PS50110">
    <property type="entry name" value="RESPONSE_REGULATORY"/>
    <property type="match status" value="1"/>
</dbReference>
<dbReference type="GO" id="GO:0000160">
    <property type="term" value="P:phosphorelay signal transduction system"/>
    <property type="evidence" value="ECO:0007669"/>
    <property type="project" value="InterPro"/>
</dbReference>
<dbReference type="PANTHER" id="PTHR44520">
    <property type="entry name" value="RESPONSE REGULATOR RCP1-RELATED"/>
    <property type="match status" value="1"/>
</dbReference>
<feature type="modified residue" description="4-aspartylphosphate" evidence="1">
    <location>
        <position position="63"/>
    </location>
</feature>
<dbReference type="InterPro" id="IPR011006">
    <property type="entry name" value="CheY-like_superfamily"/>
</dbReference>
<dbReference type="SUPFAM" id="SSF52172">
    <property type="entry name" value="CheY-like"/>
    <property type="match status" value="1"/>
</dbReference>
<reference evidence="3 4" key="1">
    <citation type="submission" date="2020-02" db="EMBL/GenBank/DDBJ databases">
        <title>Draft genome sequence of two Spirosoma agri KCTC 52727 and Spirosoma terrae KCTC 52035.</title>
        <authorList>
            <person name="Rojas J."/>
            <person name="Ambika Manirajan B."/>
            <person name="Ratering S."/>
            <person name="Suarez C."/>
            <person name="Schnell S."/>
        </authorList>
    </citation>
    <scope>NUCLEOTIDE SEQUENCE [LARGE SCALE GENOMIC DNA]</scope>
    <source>
        <strain evidence="3 4">KCTC 52727</strain>
    </source>
</reference>
<keyword evidence="4" id="KW-1185">Reference proteome</keyword>
<dbReference type="SMART" id="SM00448">
    <property type="entry name" value="REC"/>
    <property type="match status" value="1"/>
</dbReference>
<dbReference type="Gene3D" id="3.40.50.2300">
    <property type="match status" value="1"/>
</dbReference>
<dbReference type="AlphaFoldDB" id="A0A6M0IMP6"/>
<dbReference type="InterPro" id="IPR001789">
    <property type="entry name" value="Sig_transdc_resp-reg_receiver"/>
</dbReference>
<proteinExistence type="predicted"/>
<dbReference type="EMBL" id="JAAGNZ010000002">
    <property type="protein sequence ID" value="NEU69559.1"/>
    <property type="molecule type" value="Genomic_DNA"/>
</dbReference>
<keyword evidence="1" id="KW-0597">Phosphoprotein</keyword>
<dbReference type="InterPro" id="IPR052893">
    <property type="entry name" value="TCS_response_regulator"/>
</dbReference>
<accession>A0A6M0IMP6</accession>
<protein>
    <submittedName>
        <fullName evidence="3">Response regulator</fullName>
    </submittedName>
</protein>
<name>A0A6M0IMP6_9BACT</name>
<organism evidence="3 4">
    <name type="scientific">Spirosoma agri</name>
    <dbReference type="NCBI Taxonomy" id="1987381"/>
    <lineage>
        <taxon>Bacteria</taxon>
        <taxon>Pseudomonadati</taxon>
        <taxon>Bacteroidota</taxon>
        <taxon>Cytophagia</taxon>
        <taxon>Cytophagales</taxon>
        <taxon>Cytophagaceae</taxon>
        <taxon>Spirosoma</taxon>
    </lineage>
</organism>
<feature type="domain" description="Response regulatory" evidence="2">
    <location>
        <begin position="9"/>
        <end position="130"/>
    </location>
</feature>
<dbReference type="RefSeq" id="WP_164042002.1">
    <property type="nucleotide sequence ID" value="NZ_JAAGNZ010000002.1"/>
</dbReference>
<dbReference type="PANTHER" id="PTHR44520:SF2">
    <property type="entry name" value="RESPONSE REGULATOR RCP1"/>
    <property type="match status" value="1"/>
</dbReference>
<gene>
    <name evidence="3" type="ORF">GK091_21945</name>
</gene>
<evidence type="ECO:0000256" key="1">
    <source>
        <dbReference type="PROSITE-ProRule" id="PRU00169"/>
    </source>
</evidence>
<comment type="caution">
    <text evidence="3">The sequence shown here is derived from an EMBL/GenBank/DDBJ whole genome shotgun (WGS) entry which is preliminary data.</text>
</comment>
<dbReference type="Pfam" id="PF00072">
    <property type="entry name" value="Response_reg"/>
    <property type="match status" value="1"/>
</dbReference>
<evidence type="ECO:0000313" key="4">
    <source>
        <dbReference type="Proteomes" id="UP000477386"/>
    </source>
</evidence>
<sequence>MMQQKQPFLILVVDDEPPIFDLITTTAQTRFPQATFVNTRSVQETLDYLQNQEADLPQLILSDIDLQQSRDGFDLLDEIRTKFKGKIPVIMLTVLADPTAVKRAYDKGVTAYTQKPEDMTGWRNYIDTLKAYWHDTNFLPSTPPT</sequence>
<evidence type="ECO:0000313" key="3">
    <source>
        <dbReference type="EMBL" id="NEU69559.1"/>
    </source>
</evidence>